<dbReference type="Proteomes" id="UP000239197">
    <property type="component" value="Plasmid unnamed3"/>
</dbReference>
<proteinExistence type="predicted"/>
<dbReference type="OrthoDB" id="6548853at2"/>
<name>A0A2L1UZA5_9GAMM</name>
<protein>
    <submittedName>
        <fullName evidence="1">Uncharacterized protein</fullName>
    </submittedName>
</protein>
<evidence type="ECO:0000313" key="1">
    <source>
        <dbReference type="EMBL" id="AVF38224.1"/>
    </source>
</evidence>
<evidence type="ECO:0000313" key="2">
    <source>
        <dbReference type="Proteomes" id="UP000239197"/>
    </source>
</evidence>
<accession>A0A2L1UZA5</accession>
<gene>
    <name evidence="1" type="ORF">BV494_25435</name>
</gene>
<geneLocation type="plasmid" evidence="1 2">
    <name>unnamed3</name>
</geneLocation>
<dbReference type="AlphaFoldDB" id="A0A2L1UZA5"/>
<keyword evidence="1" id="KW-0614">Plasmid</keyword>
<reference evidence="2" key="1">
    <citation type="submission" date="2017-01" db="EMBL/GenBank/DDBJ databases">
        <title>Genome sequence of Rouxiella sp. ERMR1:05.</title>
        <authorList>
            <person name="Kumar R."/>
            <person name="Singh D."/>
            <person name="Kumar S."/>
        </authorList>
    </citation>
    <scope>NUCLEOTIDE SEQUENCE [LARGE SCALE GENOMIC DNA]</scope>
    <source>
        <strain evidence="2">ERMR1:05</strain>
        <plasmid evidence="2">unnamed3</plasmid>
    </source>
</reference>
<dbReference type="KEGG" id="rox:BV494_25435"/>
<dbReference type="EMBL" id="CP019065">
    <property type="protein sequence ID" value="AVF38224.1"/>
    <property type="molecule type" value="Genomic_DNA"/>
</dbReference>
<organism evidence="1 2">
    <name type="scientific">Rahnella sikkimica</name>
    <dbReference type="NCBI Taxonomy" id="1805933"/>
    <lineage>
        <taxon>Bacteria</taxon>
        <taxon>Pseudomonadati</taxon>
        <taxon>Pseudomonadota</taxon>
        <taxon>Gammaproteobacteria</taxon>
        <taxon>Enterobacterales</taxon>
        <taxon>Yersiniaceae</taxon>
        <taxon>Rahnella</taxon>
    </lineage>
</organism>
<sequence length="166" mass="18704">MTIHKCFSPDGRDLHTALDAGQGPLVVLDPCGELWTQFWLESRWQLWKSWRLMPGQAERYDNWDVLAALQNVNVDEGAAVLAAALFPLMQPESLTQRLMHSVLTFADDSGLFSDLPDLASQLWADDLWTVIARWSRQFPYDVALQRARTLLTEEGAGGRCWPSACA</sequence>
<dbReference type="RefSeq" id="WP_104925543.1">
    <property type="nucleotide sequence ID" value="NZ_CP019065.1"/>
</dbReference>
<keyword evidence="2" id="KW-1185">Reference proteome</keyword>